<evidence type="ECO:0000256" key="1">
    <source>
        <dbReference type="SAM" id="MobiDB-lite"/>
    </source>
</evidence>
<feature type="region of interest" description="Disordered" evidence="1">
    <location>
        <begin position="576"/>
        <end position="721"/>
    </location>
</feature>
<feature type="region of interest" description="Disordered" evidence="1">
    <location>
        <begin position="134"/>
        <end position="292"/>
    </location>
</feature>
<dbReference type="Pfam" id="PF12927">
    <property type="entry name" value="DUF3835"/>
    <property type="match status" value="2"/>
</dbReference>
<feature type="compositionally biased region" description="Polar residues" evidence="1">
    <location>
        <begin position="82"/>
        <end position="97"/>
    </location>
</feature>
<feature type="non-terminal residue" evidence="3">
    <location>
        <position position="1"/>
    </location>
</feature>
<feature type="region of interest" description="Disordered" evidence="1">
    <location>
        <begin position="348"/>
        <end position="407"/>
    </location>
</feature>
<evidence type="ECO:0000313" key="4">
    <source>
        <dbReference type="Proteomes" id="UP000239156"/>
    </source>
</evidence>
<dbReference type="VEuPathDB" id="FungiDB:PSHT_07947"/>
<dbReference type="EMBL" id="PKSL01000004">
    <property type="protein sequence ID" value="POW17083.1"/>
    <property type="molecule type" value="Genomic_DNA"/>
</dbReference>
<feature type="compositionally biased region" description="Basic residues" evidence="1">
    <location>
        <begin position="710"/>
        <end position="721"/>
    </location>
</feature>
<feature type="compositionally biased region" description="Basic and acidic residues" evidence="1">
    <location>
        <begin position="1"/>
        <end position="16"/>
    </location>
</feature>
<feature type="region of interest" description="Disordered" evidence="1">
    <location>
        <begin position="430"/>
        <end position="452"/>
    </location>
</feature>
<feature type="compositionally biased region" description="Polar residues" evidence="1">
    <location>
        <begin position="209"/>
        <end position="227"/>
    </location>
</feature>
<feature type="compositionally biased region" description="Polar residues" evidence="1">
    <location>
        <begin position="39"/>
        <end position="53"/>
    </location>
</feature>
<reference evidence="3" key="1">
    <citation type="submission" date="2017-12" db="EMBL/GenBank/DDBJ databases">
        <title>Gene loss provides genomic basis for host adaptation in cereal stripe rust fungi.</title>
        <authorList>
            <person name="Xia C."/>
        </authorList>
    </citation>
    <scope>NUCLEOTIDE SEQUENCE [LARGE SCALE GENOMIC DNA]</scope>
    <source>
        <strain evidence="3">93-210</strain>
    </source>
</reference>
<keyword evidence="4" id="KW-1185">Reference proteome</keyword>
<feature type="compositionally biased region" description="Low complexity" evidence="1">
    <location>
        <begin position="610"/>
        <end position="625"/>
    </location>
</feature>
<accession>A0A2S4W5P3</accession>
<feature type="domain" description="DUF3835" evidence="2">
    <location>
        <begin position="681"/>
        <end position="718"/>
    </location>
</feature>
<gene>
    <name evidence="3" type="ORF">PSTT_00924</name>
</gene>
<feature type="compositionally biased region" description="Acidic residues" evidence="1">
    <location>
        <begin position="359"/>
        <end position="385"/>
    </location>
</feature>
<feature type="compositionally biased region" description="Low complexity" evidence="1">
    <location>
        <begin position="228"/>
        <end position="240"/>
    </location>
</feature>
<organism evidence="3 4">
    <name type="scientific">Puccinia striiformis</name>
    <dbReference type="NCBI Taxonomy" id="27350"/>
    <lineage>
        <taxon>Eukaryota</taxon>
        <taxon>Fungi</taxon>
        <taxon>Dikarya</taxon>
        <taxon>Basidiomycota</taxon>
        <taxon>Pucciniomycotina</taxon>
        <taxon>Pucciniomycetes</taxon>
        <taxon>Pucciniales</taxon>
        <taxon>Pucciniaceae</taxon>
        <taxon>Puccinia</taxon>
    </lineage>
</organism>
<feature type="compositionally biased region" description="Acidic residues" evidence="1">
    <location>
        <begin position="148"/>
        <end position="159"/>
    </location>
</feature>
<protein>
    <recommendedName>
        <fullName evidence="2">DUF3835 domain-containing protein</fullName>
    </recommendedName>
</protein>
<dbReference type="VEuPathDB" id="FungiDB:PSTT_00924"/>
<name>A0A2S4W5P3_9BASI</name>
<dbReference type="Proteomes" id="UP000239156">
    <property type="component" value="Unassembled WGS sequence"/>
</dbReference>
<evidence type="ECO:0000313" key="3">
    <source>
        <dbReference type="EMBL" id="POW17083.1"/>
    </source>
</evidence>
<feature type="compositionally biased region" description="Polar residues" evidence="1">
    <location>
        <begin position="348"/>
        <end position="358"/>
    </location>
</feature>
<evidence type="ECO:0000259" key="2">
    <source>
        <dbReference type="Pfam" id="PF12927"/>
    </source>
</evidence>
<feature type="compositionally biased region" description="Polar residues" evidence="1">
    <location>
        <begin position="650"/>
        <end position="699"/>
    </location>
</feature>
<dbReference type="InterPro" id="IPR024325">
    <property type="entry name" value="DUF3835"/>
</dbReference>
<comment type="caution">
    <text evidence="3">The sequence shown here is derived from an EMBL/GenBank/DDBJ whole genome shotgun (WGS) entry which is preliminary data.</text>
</comment>
<proteinExistence type="predicted"/>
<feature type="region of interest" description="Disordered" evidence="1">
    <location>
        <begin position="1"/>
        <end position="55"/>
    </location>
</feature>
<feature type="compositionally biased region" description="Polar residues" evidence="1">
    <location>
        <begin position="247"/>
        <end position="261"/>
    </location>
</feature>
<feature type="domain" description="DUF3835" evidence="2">
    <location>
        <begin position="400"/>
        <end position="480"/>
    </location>
</feature>
<dbReference type="AlphaFoldDB" id="A0A2S4W5P3"/>
<feature type="compositionally biased region" description="Low complexity" evidence="1">
    <location>
        <begin position="634"/>
        <end position="649"/>
    </location>
</feature>
<feature type="region of interest" description="Disordered" evidence="1">
    <location>
        <begin position="77"/>
        <end position="113"/>
    </location>
</feature>
<feature type="compositionally biased region" description="Gly residues" evidence="1">
    <location>
        <begin position="430"/>
        <end position="440"/>
    </location>
</feature>
<feature type="compositionally biased region" description="Basic and acidic residues" evidence="1">
    <location>
        <begin position="169"/>
        <end position="193"/>
    </location>
</feature>
<sequence length="721" mass="78340">KTRKSKPEQTQAEKRMSTTLNSSIRPIRIPRPGPSTSSAQNGQMNDNLPTGWSLNERDEILNEEGLVMMDIQEEIPIEHADNLNQTSHHSARTIPSTESEDSILADSHHHQLPSHISQFLDKLELEEELELELEKKKLNEQAESPNQSEDENSTIEEQEFITPSDLGQEVDKALNHGKINDKSHSTKEEEAQELKAWGKTGLDGLKNIYKNTSKPIPLSTPQQPEQLPSTSPIPVPSTSIMAGSQMDKLTSQDGNLGSSTTHSKKSVKFAPETYLNPPKSSTSPLVPDRPLPSPGIMLSDIVERPIIQPTPPVVPTVSSKLKRQSTKIEVTGVNAYLNPRLASLLPRSLQNGSCLNPSTEDEQGDEESAGEDQPDLEDSDEDADDGSSTWSYDEGEVEAGSSWPPEDLDIQTALDLRQAALEYHTKRQGLGLGRGTGALGGDRVPGSDDESEWVPLDTRVQAPGVPRRSTGQSRFKTGRVLHPLDGTDPEVLGDEKVIDGKLFGAAPIIDGPAPTMGAAVHQLPGRPSDFTEADDELTAEELELLKSRLEVLGMDEERRIAAEKAGSELMAWMEKARTGEVELGDDDDHQAMTTTPVEPENHVDLTSTINPSSSQQQNPSVGNPSRNEGPPEIKTALKSSALKSRASTAMNPSPDASGSSISNGPLQSSHTVPKTTSQQQSNKIDQQTSMENNDQLIPETSSSSTIPPKKVSRFKASKQNL</sequence>